<organism evidence="1">
    <name type="scientific">uncultured alpha proteobacterium EB080_L11F12</name>
    <dbReference type="NCBI Taxonomy" id="710795"/>
    <lineage>
        <taxon>Bacteria</taxon>
        <taxon>Pseudomonadati</taxon>
        <taxon>Pseudomonadota</taxon>
        <taxon>Alphaproteobacteria</taxon>
        <taxon>environmental samples</taxon>
    </lineage>
</organism>
<protein>
    <recommendedName>
        <fullName evidence="2">DUF3035 domain-containing protein</fullName>
    </recommendedName>
</protein>
<proteinExistence type="predicted"/>
<reference evidence="1" key="1">
    <citation type="journal article" date="2011" name="Environ. Microbiol.">
        <title>Time-series analyses of Monterey Bay coastal microbial picoplankton using a 'genome proxy' microarray.</title>
        <authorList>
            <person name="Rich V.I."/>
            <person name="Pham V.D."/>
            <person name="Eppley J."/>
            <person name="Shi Y."/>
            <person name="DeLong E.F."/>
        </authorList>
    </citation>
    <scope>NUCLEOTIDE SEQUENCE</scope>
</reference>
<name>E0Y072_9PROT</name>
<dbReference type="Pfam" id="PF11233">
    <property type="entry name" value="DUF3035"/>
    <property type="match status" value="1"/>
</dbReference>
<dbReference type="InterPro" id="IPR021395">
    <property type="entry name" value="DUF3035"/>
</dbReference>
<accession>E0Y072</accession>
<dbReference type="PROSITE" id="PS51257">
    <property type="entry name" value="PROKAR_LIPOPROTEIN"/>
    <property type="match status" value="1"/>
</dbReference>
<evidence type="ECO:0000313" key="1">
    <source>
        <dbReference type="EMBL" id="ADI20063.1"/>
    </source>
</evidence>
<dbReference type="AlphaFoldDB" id="E0Y072"/>
<evidence type="ECO:0008006" key="2">
    <source>
        <dbReference type="Google" id="ProtNLM"/>
    </source>
</evidence>
<dbReference type="EMBL" id="GU474937">
    <property type="protein sequence ID" value="ADI20063.1"/>
    <property type="molecule type" value="Genomic_DNA"/>
</dbReference>
<sequence length="161" mass="17921">MIDNIKINLILVGIILTACTGGNRGPDEFGVLPTTPLQYPKNMSQLPEPNLLGQNLADKRPIDDVINALGGNASLQKESKIQKNEEPLLKEISRFGITPDIRTITASEDVDFREKNKAKVLERLVGVNTYKIRYRSQRLDAERELERLNLLGIKTPTAPSS</sequence>